<dbReference type="InterPro" id="IPR036865">
    <property type="entry name" value="CRAL-TRIO_dom_sf"/>
</dbReference>
<evidence type="ECO:0000313" key="3">
    <source>
        <dbReference type="EMBL" id="EDL79537.1"/>
    </source>
</evidence>
<dbReference type="Proteomes" id="UP000234681">
    <property type="component" value="Chromosome 3"/>
</dbReference>
<feature type="region of interest" description="Disordered" evidence="1">
    <location>
        <begin position="28"/>
        <end position="59"/>
    </location>
</feature>
<reference evidence="4" key="3">
    <citation type="submission" date="2005-09" db="EMBL/GenBank/DDBJ databases">
        <authorList>
            <person name="Mural R.J."/>
            <person name="Li P.W."/>
            <person name="Adams M.D."/>
            <person name="Amanatides P.G."/>
            <person name="Baden-Tillson H."/>
            <person name="Barnstead M."/>
            <person name="Chin S.H."/>
            <person name="Dew I."/>
            <person name="Evans C.A."/>
            <person name="Ferriera S."/>
            <person name="Flanigan M."/>
            <person name="Fosler C."/>
            <person name="Glodek A."/>
            <person name="Gu Z."/>
            <person name="Holt R.A."/>
            <person name="Jennings D."/>
            <person name="Kraft C.L."/>
            <person name="Lu F."/>
            <person name="Nguyen T."/>
            <person name="Nusskern D.R."/>
            <person name="Pfannkoch C.M."/>
            <person name="Sitter C."/>
            <person name="Sutton G.G."/>
            <person name="Venter J.C."/>
            <person name="Wang Z."/>
            <person name="Woodage T."/>
            <person name="Zheng X.H."/>
            <person name="Zhong F."/>
        </authorList>
    </citation>
    <scope>NUCLEOTIDE SEQUENCE [LARGE SCALE GENOMIC DNA]</scope>
    <source>
        <strain evidence="3">BN</strain>
        <strain evidence="4">BN, Sprague-Dawley</strain>
    </source>
</reference>
<dbReference type="PANTHER" id="PTHR45808">
    <property type="entry name" value="RHO GTPASE-ACTIVATING PROTEIN 68F"/>
    <property type="match status" value="1"/>
</dbReference>
<evidence type="ECO:0000313" key="4">
    <source>
        <dbReference type="Proteomes" id="UP000234681"/>
    </source>
</evidence>
<evidence type="ECO:0000313" key="2">
    <source>
        <dbReference type="EMBL" id="EDL79535.1"/>
    </source>
</evidence>
<dbReference type="PANTHER" id="PTHR45808:SF6">
    <property type="entry name" value="RHO GTPASE-ACTIVATING PROTEIN 1"/>
    <property type="match status" value="1"/>
</dbReference>
<dbReference type="EMBL" id="CH473949">
    <property type="protein sequence ID" value="EDL79535.1"/>
    <property type="molecule type" value="Genomic_DNA"/>
</dbReference>
<protein>
    <submittedName>
        <fullName evidence="2">Rho GTPase activating protein 1 (Predicted), isoform CRA_a</fullName>
    </submittedName>
</protein>
<dbReference type="EMBL" id="CH473949">
    <property type="protein sequence ID" value="EDL79540.1"/>
    <property type="molecule type" value="Genomic_DNA"/>
</dbReference>
<reference evidence="2" key="2">
    <citation type="submission" date="2005-07" db="EMBL/GenBank/DDBJ databases">
        <authorList>
            <person name="Mural R.J."/>
            <person name="Li P.W."/>
            <person name="Adams M.D."/>
            <person name="Amanatides P.G."/>
            <person name="Baden-Tillson H."/>
            <person name="Barnstead M."/>
            <person name="Chin S.H."/>
            <person name="Dew I."/>
            <person name="Evans C.A."/>
            <person name="Ferriera S."/>
            <person name="Flanigan M."/>
            <person name="Fosler C."/>
            <person name="Glodek A."/>
            <person name="Gu Z."/>
            <person name="Holt R.A."/>
            <person name="Jennings D."/>
            <person name="Kraft C.L."/>
            <person name="Lu F."/>
            <person name="Nguyen T."/>
            <person name="Nusskern D.R."/>
            <person name="Pfannkoch C.M."/>
            <person name="Sitter C."/>
            <person name="Sutton G.G."/>
            <person name="Venter J.C."/>
            <person name="Wang Z."/>
            <person name="Woodage T."/>
            <person name="Zheng X.H."/>
            <person name="Zhong F."/>
        </authorList>
    </citation>
    <scope>NUCLEOTIDE SEQUENCE</scope>
    <source>
        <strain evidence="2">BN</strain>
        <strain evidence="4">BN, Sprague-Dawley</strain>
    </source>
</reference>
<organism evidence="2 4">
    <name type="scientific">Rattus norvegicus</name>
    <name type="common">Rat</name>
    <dbReference type="NCBI Taxonomy" id="10116"/>
    <lineage>
        <taxon>Eukaryota</taxon>
        <taxon>Metazoa</taxon>
        <taxon>Chordata</taxon>
        <taxon>Craniata</taxon>
        <taxon>Vertebrata</taxon>
        <taxon>Euteleostomi</taxon>
        <taxon>Mammalia</taxon>
        <taxon>Eutheria</taxon>
        <taxon>Euarchontoglires</taxon>
        <taxon>Glires</taxon>
        <taxon>Rodentia</taxon>
        <taxon>Myomorpha</taxon>
        <taxon>Muroidea</taxon>
        <taxon>Muridae</taxon>
        <taxon>Murinae</taxon>
        <taxon>Rattus</taxon>
    </lineage>
</organism>
<dbReference type="AlphaFoldDB" id="A6HND6"/>
<evidence type="ECO:0000256" key="1">
    <source>
        <dbReference type="SAM" id="MobiDB-lite"/>
    </source>
</evidence>
<accession>A6HND6</accession>
<gene>
    <name evidence="2" type="primary">Arhgap1_predicted</name>
    <name evidence="2" type="ORF">rCG_26315</name>
</gene>
<proteinExistence type="predicted"/>
<dbReference type="EMBL" id="CH473949">
    <property type="protein sequence ID" value="EDL79537.1"/>
    <property type="molecule type" value="Genomic_DNA"/>
</dbReference>
<sequence length="115" mass="12949">MDPLSELQDDLTLDDTSQALNQLKLASIDEKNWPSDEMPDFPKSDDSKSSSPEPVTHLKWDDPYYDIARHQIVEVAGDDKYGRKIIVFSACRMPPSHQLDHSKLLGLLAQCLPQG</sequence>
<dbReference type="Gene3D" id="3.40.525.10">
    <property type="entry name" value="CRAL-TRIO lipid binding domain"/>
    <property type="match status" value="1"/>
</dbReference>
<name>A6HND6_RAT</name>
<feature type="compositionally biased region" description="Basic and acidic residues" evidence="1">
    <location>
        <begin position="28"/>
        <end position="48"/>
    </location>
</feature>
<reference evidence="2" key="1">
    <citation type="journal article" date="2005" name="Genome Res.">
        <title>Gene and alternative splicing annotation with AIR.</title>
        <authorList>
            <person name="Florea L."/>
            <person name="Di Francesco V."/>
            <person name="Miller J."/>
            <person name="Turner R."/>
            <person name="Yao A."/>
            <person name="Harris M."/>
            <person name="Walenz B."/>
            <person name="Mobarry C."/>
            <person name="Merkulov G.V."/>
            <person name="Charlab R."/>
            <person name="Dew I."/>
            <person name="Deng Z."/>
            <person name="Istrail S."/>
            <person name="Li P."/>
            <person name="Sutton G."/>
        </authorList>
    </citation>
    <scope>NUCLEOTIDE SEQUENCE</scope>
    <source>
        <strain evidence="2">BN</strain>
    </source>
</reference>